<dbReference type="Proteomes" id="UP000636479">
    <property type="component" value="Unassembled WGS sequence"/>
</dbReference>
<feature type="region of interest" description="Disordered" evidence="4">
    <location>
        <begin position="80"/>
        <end position="130"/>
    </location>
</feature>
<evidence type="ECO:0000313" key="5">
    <source>
        <dbReference type="EMBL" id="KAF7310142.1"/>
    </source>
</evidence>
<evidence type="ECO:0000256" key="3">
    <source>
        <dbReference type="ARBA" id="ARBA00023002"/>
    </source>
</evidence>
<keyword evidence="3" id="KW-0560">Oxidoreductase</keyword>
<keyword evidence="1" id="KW-0285">Flavoprotein</keyword>
<protein>
    <recommendedName>
        <fullName evidence="7">Flavin-containing monooxygenase</fullName>
    </recommendedName>
</protein>
<dbReference type="SUPFAM" id="SSF51905">
    <property type="entry name" value="FAD/NAD(P)-binding domain"/>
    <property type="match status" value="1"/>
</dbReference>
<dbReference type="InterPro" id="IPR020946">
    <property type="entry name" value="Flavin_mOase-like"/>
</dbReference>
<dbReference type="EMBL" id="JACAZF010000003">
    <property type="protein sequence ID" value="KAF7310142.1"/>
    <property type="molecule type" value="Genomic_DNA"/>
</dbReference>
<gene>
    <name evidence="5" type="ORF">MIND_00387600</name>
</gene>
<feature type="compositionally biased region" description="Gly residues" evidence="4">
    <location>
        <begin position="109"/>
        <end position="119"/>
    </location>
</feature>
<dbReference type="InterPro" id="IPR050982">
    <property type="entry name" value="Auxin_biosynth/cation_transpt"/>
</dbReference>
<dbReference type="Pfam" id="PF00743">
    <property type="entry name" value="FMO-like"/>
    <property type="match status" value="1"/>
</dbReference>
<dbReference type="GO" id="GO:0004499">
    <property type="term" value="F:N,N-dimethylaniline monooxygenase activity"/>
    <property type="evidence" value="ECO:0007669"/>
    <property type="project" value="InterPro"/>
</dbReference>
<dbReference type="Gene3D" id="3.50.50.60">
    <property type="entry name" value="FAD/NAD(P)-binding domain"/>
    <property type="match status" value="1"/>
</dbReference>
<reference evidence="5" key="1">
    <citation type="submission" date="2020-05" db="EMBL/GenBank/DDBJ databases">
        <title>Mycena genomes resolve the evolution of fungal bioluminescence.</title>
        <authorList>
            <person name="Tsai I.J."/>
        </authorList>
    </citation>
    <scope>NUCLEOTIDE SEQUENCE</scope>
    <source>
        <strain evidence="5">171206Taipei</strain>
    </source>
</reference>
<evidence type="ECO:0000256" key="2">
    <source>
        <dbReference type="ARBA" id="ARBA00022827"/>
    </source>
</evidence>
<dbReference type="GeneID" id="59343223"/>
<comment type="caution">
    <text evidence="5">The sequence shown here is derived from an EMBL/GenBank/DDBJ whole genome shotgun (WGS) entry which is preliminary data.</text>
</comment>
<feature type="compositionally biased region" description="Acidic residues" evidence="4">
    <location>
        <begin position="120"/>
        <end position="130"/>
    </location>
</feature>
<dbReference type="GO" id="GO:0050661">
    <property type="term" value="F:NADP binding"/>
    <property type="evidence" value="ECO:0007669"/>
    <property type="project" value="InterPro"/>
</dbReference>
<name>A0A8H6W9W9_9AGAR</name>
<accession>A0A8H6W9W9</accession>
<organism evidence="5 6">
    <name type="scientific">Mycena indigotica</name>
    <dbReference type="NCBI Taxonomy" id="2126181"/>
    <lineage>
        <taxon>Eukaryota</taxon>
        <taxon>Fungi</taxon>
        <taxon>Dikarya</taxon>
        <taxon>Basidiomycota</taxon>
        <taxon>Agaricomycotina</taxon>
        <taxon>Agaricomycetes</taxon>
        <taxon>Agaricomycetidae</taxon>
        <taxon>Agaricales</taxon>
        <taxon>Marasmiineae</taxon>
        <taxon>Mycenaceae</taxon>
        <taxon>Mycena</taxon>
    </lineage>
</organism>
<evidence type="ECO:0000256" key="4">
    <source>
        <dbReference type="SAM" id="MobiDB-lite"/>
    </source>
</evidence>
<dbReference type="AlphaFoldDB" id="A0A8H6W9W9"/>
<keyword evidence="2" id="KW-0274">FAD</keyword>
<evidence type="ECO:0008006" key="7">
    <source>
        <dbReference type="Google" id="ProtNLM"/>
    </source>
</evidence>
<dbReference type="PANTHER" id="PTHR43539">
    <property type="entry name" value="FLAVIN-BINDING MONOOXYGENASE-LIKE PROTEIN (AFU_ORTHOLOGUE AFUA_4G09220)"/>
    <property type="match status" value="1"/>
</dbReference>
<dbReference type="GO" id="GO:0050660">
    <property type="term" value="F:flavin adenine dinucleotide binding"/>
    <property type="evidence" value="ECO:0007669"/>
    <property type="project" value="InterPro"/>
</dbReference>
<dbReference type="InterPro" id="IPR036188">
    <property type="entry name" value="FAD/NAD-bd_sf"/>
</dbReference>
<sequence length="130" mass="13404">MTDFHGPVYHSDGHKSAAPSKGKRVVVIGACNSGADMCQDFVAKGAAEVTMVQRSATCVLSARSAETLLFRPGYPAHYTAARRGPGEQFDSAGAGTRARAWDHAATEGDGPGNAGWFGEGGDEAEVGGHP</sequence>
<keyword evidence="6" id="KW-1185">Reference proteome</keyword>
<dbReference type="PANTHER" id="PTHR43539:SF68">
    <property type="entry name" value="FLAVIN-BINDING MONOOXYGENASE-LIKE PROTEIN (AFU_ORTHOLOGUE AFUA_4G09220)"/>
    <property type="match status" value="1"/>
</dbReference>
<proteinExistence type="predicted"/>
<evidence type="ECO:0000313" key="6">
    <source>
        <dbReference type="Proteomes" id="UP000636479"/>
    </source>
</evidence>
<dbReference type="RefSeq" id="XP_037223592.1">
    <property type="nucleotide sequence ID" value="XM_037360707.1"/>
</dbReference>
<dbReference type="OrthoDB" id="74360at2759"/>
<evidence type="ECO:0000256" key="1">
    <source>
        <dbReference type="ARBA" id="ARBA00022630"/>
    </source>
</evidence>